<sequence length="51" mass="5968">MFFLSDLRWGRLKSGSAVFSDDLRFVRFLCKGRLKAFAVFQTTFWFGALKV</sequence>
<dbReference type="AlphaFoldDB" id="A0AA36XLD4"/>
<proteinExistence type="predicted"/>
<reference evidence="1 2" key="1">
    <citation type="submission" date="2011-05" db="EMBL/GenBank/DDBJ databases">
        <authorList>
            <person name="Muzny D."/>
            <person name="Qin X."/>
            <person name="Deng J."/>
            <person name="Jiang H."/>
            <person name="Liu Y."/>
            <person name="Qu J."/>
            <person name="Song X.-Z."/>
            <person name="Zhang L."/>
            <person name="Thornton R."/>
            <person name="Coyle M."/>
            <person name="Francisco L."/>
            <person name="Jackson L."/>
            <person name="Javaid M."/>
            <person name="Korchina V."/>
            <person name="Kovar C."/>
            <person name="Mata R."/>
            <person name="Mathew T."/>
            <person name="Ngo R."/>
            <person name="Nguyen L."/>
            <person name="Nguyen N."/>
            <person name="Okwuonu G."/>
            <person name="Ongeri F."/>
            <person name="Pham C."/>
            <person name="Simmons D."/>
            <person name="Wilczek-Boney K."/>
            <person name="Hale W."/>
            <person name="Jakkamsetti A."/>
            <person name="Pham P."/>
            <person name="Ruth R."/>
            <person name="San Lucas F."/>
            <person name="Warren J."/>
            <person name="Zhang J."/>
            <person name="Zhao Z."/>
            <person name="Zhou C."/>
            <person name="Zhu D."/>
            <person name="Lee S."/>
            <person name="Bess C."/>
            <person name="Blankenburg K."/>
            <person name="Forbes L."/>
            <person name="Fu Q."/>
            <person name="Gubbala S."/>
            <person name="Hirani K."/>
            <person name="Jayaseelan J.C."/>
            <person name="Lara F."/>
            <person name="Munidasa M."/>
            <person name="Palculict T."/>
            <person name="Patil S."/>
            <person name="Pu L.-L."/>
            <person name="Saada N."/>
            <person name="Tang L."/>
            <person name="Weissenberger G."/>
            <person name="Zhu Y."/>
            <person name="Hemphill L."/>
            <person name="Shang Y."/>
            <person name="Youmans B."/>
            <person name="Ayvaz T."/>
            <person name="Ross M."/>
            <person name="Santibanez J."/>
            <person name="Aqrawi P."/>
            <person name="Gross S."/>
            <person name="Joshi V."/>
            <person name="Fowler G."/>
            <person name="Nazareth L."/>
            <person name="Reid J."/>
            <person name="Worley K."/>
            <person name="Petrosino J."/>
            <person name="Highlander S."/>
            <person name="Gibbs R."/>
        </authorList>
    </citation>
    <scope>NUCLEOTIDE SEQUENCE [LARGE SCALE GENOMIC DNA]</scope>
    <source>
        <strain evidence="1 2">ATCC 33926</strain>
    </source>
</reference>
<organism evidence="1 2">
    <name type="scientific">Neisseria macacae ATCC 33926</name>
    <dbReference type="NCBI Taxonomy" id="997348"/>
    <lineage>
        <taxon>Bacteria</taxon>
        <taxon>Pseudomonadati</taxon>
        <taxon>Pseudomonadota</taxon>
        <taxon>Betaproteobacteria</taxon>
        <taxon>Neisseriales</taxon>
        <taxon>Neisseriaceae</taxon>
        <taxon>Neisseria</taxon>
    </lineage>
</organism>
<comment type="caution">
    <text evidence="1">The sequence shown here is derived from an EMBL/GenBank/DDBJ whole genome shotgun (WGS) entry which is preliminary data.</text>
</comment>
<accession>A0AA36XLD4</accession>
<evidence type="ECO:0000313" key="1">
    <source>
        <dbReference type="EMBL" id="EGQ77905.1"/>
    </source>
</evidence>
<dbReference type="Proteomes" id="UP000004982">
    <property type="component" value="Unassembled WGS sequence"/>
</dbReference>
<dbReference type="EMBL" id="AFQE01000032">
    <property type="protein sequence ID" value="EGQ77905.1"/>
    <property type="molecule type" value="Genomic_DNA"/>
</dbReference>
<protein>
    <submittedName>
        <fullName evidence="1">Uncharacterized protein</fullName>
    </submittedName>
</protein>
<gene>
    <name evidence="1" type="ORF">HMPREF9418_0636</name>
</gene>
<name>A0AA36XLD4_9NEIS</name>
<evidence type="ECO:0000313" key="2">
    <source>
        <dbReference type="Proteomes" id="UP000004982"/>
    </source>
</evidence>